<dbReference type="EMBL" id="CP014924">
    <property type="protein sequence ID" value="ANZ67016.1"/>
    <property type="molecule type" value="Genomic_DNA"/>
</dbReference>
<organism evidence="2 3">
    <name type="scientific">Secundilactobacillus paracollinoides</name>
    <dbReference type="NCBI Taxonomy" id="240427"/>
    <lineage>
        <taxon>Bacteria</taxon>
        <taxon>Bacillati</taxon>
        <taxon>Bacillota</taxon>
        <taxon>Bacilli</taxon>
        <taxon>Lactobacillales</taxon>
        <taxon>Lactobacillaceae</taxon>
        <taxon>Secundilactobacillus</taxon>
    </lineage>
</organism>
<protein>
    <recommendedName>
        <fullName evidence="1">GmrSD restriction endonucleases N-terminal domain-containing protein</fullName>
    </recommendedName>
</protein>
<reference evidence="2 3" key="1">
    <citation type="submission" date="2016-03" db="EMBL/GenBank/DDBJ databases">
        <title>Pediococcus and Lactobacillus from brewery environment - whole genome sequencing and assembly.</title>
        <authorList>
            <person name="Behr J."/>
            <person name="Geissler A.J."/>
            <person name="Vogel R.F."/>
        </authorList>
    </citation>
    <scope>NUCLEOTIDE SEQUENCE [LARGE SCALE GENOMIC DNA]</scope>
    <source>
        <strain evidence="2 3">TMW 1.1995</strain>
    </source>
</reference>
<evidence type="ECO:0000313" key="3">
    <source>
        <dbReference type="Proteomes" id="UP000093267"/>
    </source>
</evidence>
<dbReference type="PANTHER" id="PTHR35149">
    <property type="entry name" value="SLL5132 PROTEIN"/>
    <property type="match status" value="1"/>
</dbReference>
<dbReference type="AlphaFoldDB" id="A0A1B2IY65"/>
<feature type="domain" description="GmrSD restriction endonucleases N-terminal" evidence="1">
    <location>
        <begin position="15"/>
        <end position="249"/>
    </location>
</feature>
<dbReference type="Pfam" id="PF03235">
    <property type="entry name" value="GmrSD_N"/>
    <property type="match status" value="1"/>
</dbReference>
<gene>
    <name evidence="2" type="ORF">AYR63_07650</name>
</gene>
<proteinExistence type="predicted"/>
<dbReference type="RefSeq" id="WP_065902280.1">
    <property type="nucleotide sequence ID" value="NZ_CP014912.1"/>
</dbReference>
<evidence type="ECO:0000259" key="1">
    <source>
        <dbReference type="Pfam" id="PF03235"/>
    </source>
</evidence>
<dbReference type="PANTHER" id="PTHR35149:SF1">
    <property type="entry name" value="DUF5655 DOMAIN-CONTAINING PROTEIN"/>
    <property type="match status" value="1"/>
</dbReference>
<keyword evidence="3" id="KW-1185">Reference proteome</keyword>
<dbReference type="OrthoDB" id="9798761at2"/>
<sequence length="566" mass="65732">MQDFVDIPVPSRFRLGELFKDNNFKVPLYQRNFAWKKEEVDDFWNDLMDIVSGERSSHFFGQIVTFQNENHIQEIIDGQQRLTTSSLFLAVIRDVANELFESNRDHLMNASGDSLRDVMYNVKKYLRGEDNSMSSLMLQEDSEDPDKSLSAFFIQLVHQGHDVAETEPERKLVSAYKMLHQQIISAIKQEKTITDRVNLLKTIFECFTDRFYIVMISAPSQKDAFIIFETLNSRGKDLKASDMIKNHLMYVSGDSMKAANGLWNIISQRLKEDSNRITKFIRTYWAARSKLVTEAKLYRSLSQKIKTENDVKNFLEDLGHLVDLYAVLESPMSPKSNLEYFSNDLLLEKVDILNRLQVKLYYPVMLSMKIADFNEEEMLKVVNKLLSVFIRHRTIIHDGTNTLESGFSNVAEKIYSGELSSVQMINEWMDDNLLRTDDEVRSSFDTLKKDGGLRGAKKWTIVYLLSELYDEDLYEKAFDNDNYQLVHISENQVSSELLDYLGNWTMIEKTLKTEFDKAKSINEQQALLNKSDLTENHDIANLLPSWSDSAVRGRQDRLKKNVTVMW</sequence>
<evidence type="ECO:0000313" key="2">
    <source>
        <dbReference type="EMBL" id="ANZ67016.1"/>
    </source>
</evidence>
<accession>A0A1B2IY65</accession>
<dbReference type="Proteomes" id="UP000093267">
    <property type="component" value="Chromosome"/>
</dbReference>
<dbReference type="InterPro" id="IPR004919">
    <property type="entry name" value="GmrSD_N"/>
</dbReference>
<name>A0A1B2IY65_9LACO</name>